<comment type="caution">
    <text evidence="1">The sequence shown here is derived from an EMBL/GenBank/DDBJ whole genome shotgun (WGS) entry which is preliminary data.</text>
</comment>
<dbReference type="AlphaFoldDB" id="A0A9P3PDV5"/>
<gene>
    <name evidence="1" type="ORF">LshimejAT787_0105170</name>
</gene>
<sequence>MKFRSQGVLKLVLDESSKGDPLIDLRRLGFLQPVSALRNWLHGCPGFLPARSKAAHELVEAICIRKAASSRRQTTTVLTLDRSVEPRMTCQQMAEYLFSHSKELRICQKIHKT</sequence>
<reference evidence="1" key="1">
    <citation type="submission" date="2022-07" db="EMBL/GenBank/DDBJ databases">
        <title>The genome of Lyophyllum shimeji provides insight into the initial evolution of ectomycorrhizal fungal genome.</title>
        <authorList>
            <person name="Kobayashi Y."/>
            <person name="Shibata T."/>
            <person name="Hirakawa H."/>
            <person name="Shigenobu S."/>
            <person name="Nishiyama T."/>
            <person name="Yamada A."/>
            <person name="Hasebe M."/>
            <person name="Kawaguchi M."/>
        </authorList>
    </citation>
    <scope>NUCLEOTIDE SEQUENCE</scope>
    <source>
        <strain evidence="1">AT787</strain>
    </source>
</reference>
<evidence type="ECO:0000313" key="1">
    <source>
        <dbReference type="EMBL" id="GLB33633.1"/>
    </source>
</evidence>
<keyword evidence="2" id="KW-1185">Reference proteome</keyword>
<protein>
    <submittedName>
        <fullName evidence="1">Uncharacterized protein</fullName>
    </submittedName>
</protein>
<evidence type="ECO:0000313" key="2">
    <source>
        <dbReference type="Proteomes" id="UP001063166"/>
    </source>
</evidence>
<accession>A0A9P3PDV5</accession>
<dbReference type="EMBL" id="BRPK01000001">
    <property type="protein sequence ID" value="GLB33633.1"/>
    <property type="molecule type" value="Genomic_DNA"/>
</dbReference>
<organism evidence="1 2">
    <name type="scientific">Lyophyllum shimeji</name>
    <name type="common">Hon-shimeji</name>
    <name type="synonym">Tricholoma shimeji</name>
    <dbReference type="NCBI Taxonomy" id="47721"/>
    <lineage>
        <taxon>Eukaryota</taxon>
        <taxon>Fungi</taxon>
        <taxon>Dikarya</taxon>
        <taxon>Basidiomycota</taxon>
        <taxon>Agaricomycotina</taxon>
        <taxon>Agaricomycetes</taxon>
        <taxon>Agaricomycetidae</taxon>
        <taxon>Agaricales</taxon>
        <taxon>Tricholomatineae</taxon>
        <taxon>Lyophyllaceae</taxon>
        <taxon>Lyophyllum</taxon>
    </lineage>
</organism>
<dbReference type="Proteomes" id="UP001063166">
    <property type="component" value="Unassembled WGS sequence"/>
</dbReference>
<name>A0A9P3PDV5_LYOSH</name>
<proteinExistence type="predicted"/>